<comment type="caution">
    <text evidence="1">The sequence shown here is derived from an EMBL/GenBank/DDBJ whole genome shotgun (WGS) entry which is preliminary data.</text>
</comment>
<dbReference type="RefSeq" id="WP_290361417.1">
    <property type="nucleotide sequence ID" value="NZ_JAUHHC010000007.1"/>
</dbReference>
<protein>
    <submittedName>
        <fullName evidence="1">Uncharacterized protein</fullName>
    </submittedName>
</protein>
<evidence type="ECO:0000313" key="1">
    <source>
        <dbReference type="EMBL" id="MDN3923107.1"/>
    </source>
</evidence>
<organism evidence="1 2">
    <name type="scientific">Roseateles violae</name>
    <dbReference type="NCBI Taxonomy" id="3058042"/>
    <lineage>
        <taxon>Bacteria</taxon>
        <taxon>Pseudomonadati</taxon>
        <taxon>Pseudomonadota</taxon>
        <taxon>Betaproteobacteria</taxon>
        <taxon>Burkholderiales</taxon>
        <taxon>Sphaerotilaceae</taxon>
        <taxon>Roseateles</taxon>
    </lineage>
</organism>
<dbReference type="EMBL" id="JAUHHC010000007">
    <property type="protein sequence ID" value="MDN3923107.1"/>
    <property type="molecule type" value="Genomic_DNA"/>
</dbReference>
<reference evidence="1 2" key="1">
    <citation type="submission" date="2023-06" db="EMBL/GenBank/DDBJ databases">
        <title>Pelomonas sp. PFR6 16S ribosomal RNA gene Genome sequencing and assembly.</title>
        <authorList>
            <person name="Woo H."/>
        </authorList>
    </citation>
    <scope>NUCLEOTIDE SEQUENCE [LARGE SCALE GENOMIC DNA]</scope>
    <source>
        <strain evidence="1 2">PFR6</strain>
    </source>
</reference>
<keyword evidence="2" id="KW-1185">Reference proteome</keyword>
<sequence>MIIPLHLLPADLHSDATLCFDLPAEQAPRYTLGGAELDPALRPRAAAVELGSPIAGPVAMADLQRFEALMAGEGIALQPTRMLYDRLYACERLAQGHASASQALRNLSMQLFHDYQRAGEWIGLIH</sequence>
<dbReference type="Proteomes" id="UP001228044">
    <property type="component" value="Unassembled WGS sequence"/>
</dbReference>
<name>A0ABT8DZS5_9BURK</name>
<evidence type="ECO:0000313" key="2">
    <source>
        <dbReference type="Proteomes" id="UP001228044"/>
    </source>
</evidence>
<gene>
    <name evidence="1" type="ORF">QWJ38_22700</name>
</gene>
<accession>A0ABT8DZS5</accession>
<proteinExistence type="predicted"/>